<protein>
    <recommendedName>
        <fullName evidence="4">Lipoprotein</fullName>
    </recommendedName>
</protein>
<dbReference type="PROSITE" id="PS51257">
    <property type="entry name" value="PROKAR_LIPOPROTEIN"/>
    <property type="match status" value="1"/>
</dbReference>
<evidence type="ECO:0000313" key="3">
    <source>
        <dbReference type="Proteomes" id="UP001163624"/>
    </source>
</evidence>
<dbReference type="Proteomes" id="UP001163624">
    <property type="component" value="Chromosome"/>
</dbReference>
<feature type="chain" id="PRO_5047509330" description="Lipoprotein" evidence="1">
    <location>
        <begin position="26"/>
        <end position="223"/>
    </location>
</feature>
<evidence type="ECO:0000313" key="2">
    <source>
        <dbReference type="EMBL" id="WAI51382.1"/>
    </source>
</evidence>
<dbReference type="RefSeq" id="WP_254476735.1">
    <property type="nucleotide sequence ID" value="NZ_CP113432.1"/>
</dbReference>
<dbReference type="EMBL" id="CP113432">
    <property type="protein sequence ID" value="WAI51382.1"/>
    <property type="molecule type" value="Genomic_DNA"/>
</dbReference>
<evidence type="ECO:0008006" key="4">
    <source>
        <dbReference type="Google" id="ProtNLM"/>
    </source>
</evidence>
<reference evidence="2" key="1">
    <citation type="submission" date="2022-11" db="EMBL/GenBank/DDBJ databases">
        <title>Pseudomonas triclosanedens sp. nov., a triclosan degrader isolated from activated sludge.</title>
        <authorList>
            <person name="Yin Y."/>
            <person name="Lu Z."/>
        </authorList>
    </citation>
    <scope>NUCLEOTIDE SEQUENCE</scope>
    <source>
        <strain evidence="2">ZM23</strain>
    </source>
</reference>
<sequence>MSFSNRCIKFLLSFAMLAAGQTAWAGCSSATTSASRTFGSTTISVARDVAPGTAIGPTYGPYDGTAATISCSAGTTYLMLKFTSTMTASGYTDIYQTNVPGIGVKAWSDFQNTVYLGNSLKFWYSPGAAFSGGAWITNIHFQFYVIGPVSTGQVTLPAPIAESWANSVSGSTAGGTRYNTLTMTDGISISAKACTTPSLTVDLGKHNLYWKKILNDCPAALPD</sequence>
<gene>
    <name evidence="2" type="ORF">OU419_09075</name>
</gene>
<organism evidence="2 3">
    <name type="scientific">Pseudomonas triclosanedens</name>
    <dbReference type="NCBI Taxonomy" id="2961893"/>
    <lineage>
        <taxon>Bacteria</taxon>
        <taxon>Pseudomonadati</taxon>
        <taxon>Pseudomonadota</taxon>
        <taxon>Gammaproteobacteria</taxon>
        <taxon>Pseudomonadales</taxon>
        <taxon>Pseudomonadaceae</taxon>
        <taxon>Pseudomonas</taxon>
    </lineage>
</organism>
<name>A0ABY7A3C6_9PSED</name>
<feature type="signal peptide" evidence="1">
    <location>
        <begin position="1"/>
        <end position="25"/>
    </location>
</feature>
<accession>A0ABY7A3C6</accession>
<dbReference type="Gene3D" id="2.60.40.3310">
    <property type="match status" value="1"/>
</dbReference>
<proteinExistence type="predicted"/>
<keyword evidence="3" id="KW-1185">Reference proteome</keyword>
<keyword evidence="1" id="KW-0732">Signal</keyword>
<evidence type="ECO:0000256" key="1">
    <source>
        <dbReference type="SAM" id="SignalP"/>
    </source>
</evidence>